<feature type="transmembrane region" description="Helical" evidence="18">
    <location>
        <begin position="439"/>
        <end position="459"/>
    </location>
</feature>
<feature type="disulfide bond" description="Redox-active" evidence="18">
    <location>
        <begin position="164"/>
        <end position="170"/>
    </location>
</feature>
<keyword evidence="15 18" id="KW-0676">Redox-active center</keyword>
<protein>
    <recommendedName>
        <fullName evidence="18">Thiol:disulfide interchange protein DsbD</fullName>
        <ecNumber evidence="18">1.8.1.8</ecNumber>
    </recommendedName>
    <alternativeName>
        <fullName evidence="18">Protein-disulfide reductase</fullName>
        <shortName evidence="18">Disulfide reductase</shortName>
    </alternativeName>
</protein>
<evidence type="ECO:0000256" key="7">
    <source>
        <dbReference type="ARBA" id="ARBA00022729"/>
    </source>
</evidence>
<keyword evidence="7" id="KW-0732">Signal</keyword>
<dbReference type="InterPro" id="IPR035671">
    <property type="entry name" value="DsbD_gamma"/>
</dbReference>
<evidence type="ECO:0000256" key="3">
    <source>
        <dbReference type="ARBA" id="ARBA00022448"/>
    </source>
</evidence>
<dbReference type="InterPro" id="IPR028250">
    <property type="entry name" value="DsbDN"/>
</dbReference>
<gene>
    <name evidence="18" type="primary">dsbD</name>
    <name evidence="20" type="ORF">DBZ36_17675</name>
</gene>
<dbReference type="GO" id="GO:0005886">
    <property type="term" value="C:plasma membrane"/>
    <property type="evidence" value="ECO:0007669"/>
    <property type="project" value="UniProtKB-SubCell"/>
</dbReference>
<dbReference type="AlphaFoldDB" id="A0A420E7L9"/>
<dbReference type="InterPro" id="IPR003834">
    <property type="entry name" value="Cyt_c_assmbl_TM_dom"/>
</dbReference>
<evidence type="ECO:0000256" key="4">
    <source>
        <dbReference type="ARBA" id="ARBA00022475"/>
    </source>
</evidence>
<reference evidence="20 21" key="1">
    <citation type="submission" date="2018-09" db="EMBL/GenBank/DDBJ databases">
        <authorList>
            <person name="Wang Z."/>
        </authorList>
    </citation>
    <scope>NUCLEOTIDE SEQUENCE [LARGE SCALE GENOMIC DNA]</scope>
    <source>
        <strain evidence="20 21">ALS 81</strain>
    </source>
</reference>
<dbReference type="GO" id="GO:0047134">
    <property type="term" value="F:protein-disulfide reductase [NAD(P)H] activity"/>
    <property type="evidence" value="ECO:0007669"/>
    <property type="project" value="UniProtKB-UniRule"/>
</dbReference>
<dbReference type="Proteomes" id="UP000286482">
    <property type="component" value="Unassembled WGS sequence"/>
</dbReference>
<keyword evidence="5 18" id="KW-0997">Cell inner membrane</keyword>
<proteinExistence type="inferred from homology"/>
<evidence type="ECO:0000256" key="17">
    <source>
        <dbReference type="ARBA" id="ARBA00047804"/>
    </source>
</evidence>
<evidence type="ECO:0000256" key="1">
    <source>
        <dbReference type="ARBA" id="ARBA00004429"/>
    </source>
</evidence>
<feature type="transmembrane region" description="Helical" evidence="18">
    <location>
        <begin position="343"/>
        <end position="372"/>
    </location>
</feature>
<name>A0A420E7L9_9ALTE</name>
<keyword evidence="14 18" id="KW-1015">Disulfide bond</keyword>
<keyword evidence="10 18" id="KW-1133">Transmembrane helix</keyword>
<dbReference type="OrthoDB" id="9811036at2"/>
<comment type="subcellular location">
    <subcellularLocation>
        <location evidence="1 18">Cell inner membrane</location>
        <topology evidence="1 18">Multi-pass membrane protein</topology>
    </subcellularLocation>
</comment>
<dbReference type="PROSITE" id="PS00194">
    <property type="entry name" value="THIOREDOXIN_1"/>
    <property type="match status" value="1"/>
</dbReference>
<dbReference type="EC" id="1.8.1.8" evidence="18"/>
<accession>A0A420E7L9</accession>
<feature type="transmembrane region" description="Helical" evidence="18">
    <location>
        <begin position="378"/>
        <end position="399"/>
    </location>
</feature>
<keyword evidence="21" id="KW-1185">Reference proteome</keyword>
<keyword evidence="11 18" id="KW-0560">Oxidoreductase</keyword>
<evidence type="ECO:0000313" key="21">
    <source>
        <dbReference type="Proteomes" id="UP000286482"/>
    </source>
</evidence>
<keyword evidence="4 18" id="KW-1003">Cell membrane</keyword>
<evidence type="ECO:0000256" key="11">
    <source>
        <dbReference type="ARBA" id="ARBA00023002"/>
    </source>
</evidence>
<evidence type="ECO:0000259" key="19">
    <source>
        <dbReference type="PROSITE" id="PS51352"/>
    </source>
</evidence>
<evidence type="ECO:0000256" key="2">
    <source>
        <dbReference type="ARBA" id="ARBA00007241"/>
    </source>
</evidence>
<dbReference type="InterPro" id="IPR013766">
    <property type="entry name" value="Thioredoxin_domain"/>
</dbReference>
<dbReference type="PROSITE" id="PS51352">
    <property type="entry name" value="THIOREDOXIN_2"/>
    <property type="match status" value="1"/>
</dbReference>
<dbReference type="PANTHER" id="PTHR32234">
    <property type="entry name" value="THIOL:DISULFIDE INTERCHANGE PROTEIN DSBD"/>
    <property type="match status" value="1"/>
</dbReference>
<evidence type="ECO:0000256" key="18">
    <source>
        <dbReference type="HAMAP-Rule" id="MF_00399"/>
    </source>
</evidence>
<dbReference type="EMBL" id="RAQO01000009">
    <property type="protein sequence ID" value="RKF14481.1"/>
    <property type="molecule type" value="Genomic_DNA"/>
</dbReference>
<feature type="domain" description="Thioredoxin" evidence="19">
    <location>
        <begin position="479"/>
        <end position="626"/>
    </location>
</feature>
<dbReference type="PANTHER" id="PTHR32234:SF0">
    <property type="entry name" value="THIOL:DISULFIDE INTERCHANGE PROTEIN DSBD"/>
    <property type="match status" value="1"/>
</dbReference>
<dbReference type="Pfam" id="PF13899">
    <property type="entry name" value="Thioredoxin_7"/>
    <property type="match status" value="1"/>
</dbReference>
<evidence type="ECO:0000256" key="14">
    <source>
        <dbReference type="ARBA" id="ARBA00023157"/>
    </source>
</evidence>
<keyword evidence="9 18" id="KW-0249">Electron transport</keyword>
<evidence type="ECO:0000256" key="13">
    <source>
        <dbReference type="ARBA" id="ARBA00023136"/>
    </source>
</evidence>
<dbReference type="InterPro" id="IPR017937">
    <property type="entry name" value="Thioredoxin_CS"/>
</dbReference>
<dbReference type="InterPro" id="IPR036249">
    <property type="entry name" value="Thioredoxin-like_sf"/>
</dbReference>
<keyword evidence="12 18" id="KW-0520">NAD</keyword>
<keyword evidence="6 18" id="KW-0812">Transmembrane</keyword>
<comment type="function">
    <text evidence="18">Required to facilitate the formation of correct disulfide bonds in some periplasmic proteins and for the assembly of the periplasmic c-type cytochromes. Acts by transferring electrons from cytoplasmic thioredoxin to the periplasm. This transfer involves a cascade of disulfide bond formation and reduction steps.</text>
</comment>
<evidence type="ECO:0000256" key="16">
    <source>
        <dbReference type="ARBA" id="ARBA00047388"/>
    </source>
</evidence>
<feature type="disulfide bond" description="Redox-active" evidence="18">
    <location>
        <begin position="541"/>
        <end position="544"/>
    </location>
</feature>
<feature type="transmembrane region" description="Helical" evidence="18">
    <location>
        <begin position="299"/>
        <end position="322"/>
    </location>
</feature>
<evidence type="ECO:0000256" key="9">
    <source>
        <dbReference type="ARBA" id="ARBA00022982"/>
    </source>
</evidence>
<dbReference type="CDD" id="cd02953">
    <property type="entry name" value="DsbDgamma"/>
    <property type="match status" value="1"/>
</dbReference>
<comment type="caution">
    <text evidence="18">Lacks conserved residue(s) required for the propagation of feature annotation.</text>
</comment>
<keyword evidence="13 18" id="KW-0472">Membrane</keyword>
<keyword evidence="8 18" id="KW-0201">Cytochrome c-type biogenesis</keyword>
<dbReference type="RefSeq" id="WP_120356292.1">
    <property type="nucleotide sequence ID" value="NZ_RAQO01000009.1"/>
</dbReference>
<dbReference type="GO" id="GO:0009055">
    <property type="term" value="F:electron transfer activity"/>
    <property type="evidence" value="ECO:0007669"/>
    <property type="project" value="UniProtKB-UniRule"/>
</dbReference>
<dbReference type="NCBIfam" id="NF001419">
    <property type="entry name" value="PRK00293.1"/>
    <property type="match status" value="1"/>
</dbReference>
<comment type="similarity">
    <text evidence="2 18">Belongs to the thioredoxin family. DsbD subfamily.</text>
</comment>
<dbReference type="SUPFAM" id="SSF52833">
    <property type="entry name" value="Thioredoxin-like"/>
    <property type="match status" value="1"/>
</dbReference>
<organism evidence="20 21">
    <name type="scientific">Alginatibacterium sediminis</name>
    <dbReference type="NCBI Taxonomy" id="2164068"/>
    <lineage>
        <taxon>Bacteria</taxon>
        <taxon>Pseudomonadati</taxon>
        <taxon>Pseudomonadota</taxon>
        <taxon>Gammaproteobacteria</taxon>
        <taxon>Alteromonadales</taxon>
        <taxon>Alteromonadaceae</taxon>
        <taxon>Alginatibacterium</taxon>
    </lineage>
</organism>
<feature type="transmembrane region" description="Helical" evidence="18">
    <location>
        <begin position="30"/>
        <end position="49"/>
    </location>
</feature>
<dbReference type="Pfam" id="PF02683">
    <property type="entry name" value="DsbD_TM"/>
    <property type="match status" value="1"/>
</dbReference>
<evidence type="ECO:0000256" key="15">
    <source>
        <dbReference type="ARBA" id="ARBA00023284"/>
    </source>
</evidence>
<keyword evidence="3 18" id="KW-0813">Transport</keyword>
<sequence length="626" mass="68977">MKYMGYKPVFKAISSIIFEFGTLVMPYQRLLSQWFFTLILVSLTLFVSVNSKAENFFDEIANKTQSGSQNQFLRVDQAFIFTSQLNDDLLELSWTIEPGYYLYQNQFELSSSDGSQLDLAMPQGSTYQDPYFGEVIIYRDSVSLSATIPAELSHQALSIRFQGCADAGLCYPPETLPIGLSSQQPNQNGLSPGPSVTDIIDSVDPSLPTQAPSTIAERSLIWNVLLFLVIGLGLAFTPCVFPMYPILSSVIAGQQQLSNRRAALLSFSFVQGMAITYTALGLIVASAGLQFQAALQQPLVLGAVALLFVLLSLSMFGVYNLQLPLKMRERLDRLSHQQQGNQVLSVGLMGALSGLIASPCTAAPISGILLYIAQTGDLWLGAIALYALSIGMGIPLFLLGWSGGRWLPKAGAWMVVVKNIFGFAMLSVAIFLLERFLSPVLTAALWGLLFIACYSYLFHQNRLSTFSWQQSLRYVVLTLALGASLLWAASPWINIGSQHQQAQQIHGQFIDVNTLDDLQNQLAIAKQQNTAVLVDFYADWCVACKDFENKTFPKEKVARKLQELVLIRVDVTKTNQQAIELLEHYQILGLPSLLLFSSAGDELTQARISGFMDAEAFYAHLVLNGL</sequence>
<feature type="transmembrane region" description="Helical" evidence="18">
    <location>
        <begin position="220"/>
        <end position="241"/>
    </location>
</feature>
<dbReference type="Gene3D" id="3.40.30.10">
    <property type="entry name" value="Glutaredoxin"/>
    <property type="match status" value="1"/>
</dbReference>
<evidence type="ECO:0000256" key="10">
    <source>
        <dbReference type="ARBA" id="ARBA00022989"/>
    </source>
</evidence>
<dbReference type="HAMAP" id="MF_00399">
    <property type="entry name" value="DbsD"/>
    <property type="match status" value="1"/>
</dbReference>
<dbReference type="Pfam" id="PF11412">
    <property type="entry name" value="DsbD_N"/>
    <property type="match status" value="1"/>
</dbReference>
<comment type="catalytic activity">
    <reaction evidence="16 18">
        <text>[protein]-dithiol + NAD(+) = [protein]-disulfide + NADH + H(+)</text>
        <dbReference type="Rhea" id="RHEA:18749"/>
        <dbReference type="Rhea" id="RHEA-COMP:10593"/>
        <dbReference type="Rhea" id="RHEA-COMP:10594"/>
        <dbReference type="ChEBI" id="CHEBI:15378"/>
        <dbReference type="ChEBI" id="CHEBI:29950"/>
        <dbReference type="ChEBI" id="CHEBI:50058"/>
        <dbReference type="ChEBI" id="CHEBI:57540"/>
        <dbReference type="ChEBI" id="CHEBI:57945"/>
        <dbReference type="EC" id="1.8.1.8"/>
    </reaction>
</comment>
<dbReference type="InterPro" id="IPR036929">
    <property type="entry name" value="DsbDN_sf"/>
</dbReference>
<dbReference type="Gene3D" id="2.60.40.1250">
    <property type="entry name" value="Thiol:disulfide interchange protein DsbD, N-terminal domain"/>
    <property type="match status" value="1"/>
</dbReference>
<dbReference type="GO" id="GO:0017004">
    <property type="term" value="P:cytochrome complex assembly"/>
    <property type="evidence" value="ECO:0007669"/>
    <property type="project" value="UniProtKB-UniRule"/>
</dbReference>
<evidence type="ECO:0000256" key="6">
    <source>
        <dbReference type="ARBA" id="ARBA00022692"/>
    </source>
</evidence>
<evidence type="ECO:0000313" key="20">
    <source>
        <dbReference type="EMBL" id="RKF14481.1"/>
    </source>
</evidence>
<comment type="caution">
    <text evidence="20">The sequence shown here is derived from an EMBL/GenBank/DDBJ whole genome shotgun (WGS) entry which is preliminary data.</text>
</comment>
<evidence type="ECO:0000256" key="12">
    <source>
        <dbReference type="ARBA" id="ARBA00023027"/>
    </source>
</evidence>
<dbReference type="SUPFAM" id="SSF74863">
    <property type="entry name" value="Thiol:disulfide interchange protein DsbD, N-terminal domain (DsbD-alpha)"/>
    <property type="match status" value="1"/>
</dbReference>
<comment type="catalytic activity">
    <reaction evidence="17 18">
        <text>[protein]-dithiol + NADP(+) = [protein]-disulfide + NADPH + H(+)</text>
        <dbReference type="Rhea" id="RHEA:18753"/>
        <dbReference type="Rhea" id="RHEA-COMP:10593"/>
        <dbReference type="Rhea" id="RHEA-COMP:10594"/>
        <dbReference type="ChEBI" id="CHEBI:15378"/>
        <dbReference type="ChEBI" id="CHEBI:29950"/>
        <dbReference type="ChEBI" id="CHEBI:50058"/>
        <dbReference type="ChEBI" id="CHEBI:57783"/>
        <dbReference type="ChEBI" id="CHEBI:58349"/>
        <dbReference type="EC" id="1.8.1.8"/>
    </reaction>
</comment>
<evidence type="ECO:0000256" key="8">
    <source>
        <dbReference type="ARBA" id="ARBA00022748"/>
    </source>
</evidence>
<feature type="transmembrane region" description="Helical" evidence="18">
    <location>
        <begin position="411"/>
        <end position="433"/>
    </location>
</feature>
<feature type="transmembrane region" description="Helical" evidence="18">
    <location>
        <begin position="471"/>
        <end position="493"/>
    </location>
</feature>
<dbReference type="GO" id="GO:0045454">
    <property type="term" value="P:cell redox homeostasis"/>
    <property type="evidence" value="ECO:0007669"/>
    <property type="project" value="TreeGrafter"/>
</dbReference>
<feature type="transmembrane region" description="Helical" evidence="18">
    <location>
        <begin position="262"/>
        <end position="287"/>
    </location>
</feature>
<evidence type="ECO:0000256" key="5">
    <source>
        <dbReference type="ARBA" id="ARBA00022519"/>
    </source>
</evidence>
<dbReference type="InterPro" id="IPR022910">
    <property type="entry name" value="Thiol_diS_interchange_DbsD"/>
</dbReference>